<feature type="region of interest" description="Disordered" evidence="1">
    <location>
        <begin position="1"/>
        <end position="62"/>
    </location>
</feature>
<evidence type="ECO:0000256" key="1">
    <source>
        <dbReference type="SAM" id="MobiDB-lite"/>
    </source>
</evidence>
<keyword evidence="3" id="KW-1185">Reference proteome</keyword>
<protein>
    <submittedName>
        <fullName evidence="2">Uncharacterized protein</fullName>
    </submittedName>
</protein>
<organism evidence="2 3">
    <name type="scientific">Nocardioides daphniae</name>
    <dbReference type="NCBI Taxonomy" id="402297"/>
    <lineage>
        <taxon>Bacteria</taxon>
        <taxon>Bacillati</taxon>
        <taxon>Actinomycetota</taxon>
        <taxon>Actinomycetes</taxon>
        <taxon>Propionibacteriales</taxon>
        <taxon>Nocardioidaceae</taxon>
        <taxon>Nocardioides</taxon>
    </lineage>
</organism>
<feature type="compositionally biased region" description="Polar residues" evidence="1">
    <location>
        <begin position="37"/>
        <end position="51"/>
    </location>
</feature>
<dbReference type="RefSeq" id="WP_188422015.1">
    <property type="nucleotide sequence ID" value="NZ_BMCK01000004.1"/>
</dbReference>
<sequence>MTHHDKPQEHDDLAAHQQGAGSVSEPEANPTPPGADPSTTPGVDDTPQTAPDQEREHTTPDE</sequence>
<name>A0ABQ1QGU5_9ACTN</name>
<dbReference type="EMBL" id="BMCK01000004">
    <property type="protein sequence ID" value="GGD25036.1"/>
    <property type="molecule type" value="Genomic_DNA"/>
</dbReference>
<evidence type="ECO:0000313" key="2">
    <source>
        <dbReference type="EMBL" id="GGD25036.1"/>
    </source>
</evidence>
<accession>A0ABQ1QGU5</accession>
<proteinExistence type="predicted"/>
<reference evidence="3" key="1">
    <citation type="journal article" date="2019" name="Int. J. Syst. Evol. Microbiol.">
        <title>The Global Catalogue of Microorganisms (GCM) 10K type strain sequencing project: providing services to taxonomists for standard genome sequencing and annotation.</title>
        <authorList>
            <consortium name="The Broad Institute Genomics Platform"/>
            <consortium name="The Broad Institute Genome Sequencing Center for Infectious Disease"/>
            <person name="Wu L."/>
            <person name="Ma J."/>
        </authorList>
    </citation>
    <scope>NUCLEOTIDE SEQUENCE [LARGE SCALE GENOMIC DNA]</scope>
    <source>
        <strain evidence="3">CCM 7403</strain>
    </source>
</reference>
<comment type="caution">
    <text evidence="2">The sequence shown here is derived from an EMBL/GenBank/DDBJ whole genome shotgun (WGS) entry which is preliminary data.</text>
</comment>
<evidence type="ECO:0000313" key="3">
    <source>
        <dbReference type="Proteomes" id="UP000630594"/>
    </source>
</evidence>
<feature type="compositionally biased region" description="Basic and acidic residues" evidence="1">
    <location>
        <begin position="52"/>
        <end position="62"/>
    </location>
</feature>
<feature type="compositionally biased region" description="Basic and acidic residues" evidence="1">
    <location>
        <begin position="1"/>
        <end position="14"/>
    </location>
</feature>
<dbReference type="Proteomes" id="UP000630594">
    <property type="component" value="Unassembled WGS sequence"/>
</dbReference>
<gene>
    <name evidence="2" type="ORF">GCM10007231_25360</name>
</gene>